<proteinExistence type="predicted"/>
<reference evidence="1" key="1">
    <citation type="submission" date="2018-05" db="EMBL/GenBank/DDBJ databases">
        <authorList>
            <person name="Lanie J.A."/>
            <person name="Ng W.-L."/>
            <person name="Kazmierczak K.M."/>
            <person name="Andrzejewski T.M."/>
            <person name="Davidsen T.M."/>
            <person name="Wayne K.J."/>
            <person name="Tettelin H."/>
            <person name="Glass J.I."/>
            <person name="Rusch D."/>
            <person name="Podicherti R."/>
            <person name="Tsui H.-C.T."/>
            <person name="Winkler M.E."/>
        </authorList>
    </citation>
    <scope>NUCLEOTIDE SEQUENCE</scope>
</reference>
<name>A0A382LCC4_9ZZZZ</name>
<sequence>MWVVSRLAGVADTTTARVTTIGLGTGGHGSTADAITTGTAALAAEAAESLGVLVDAGPVAVAGPVVVVPVAVAGPVAAVVADDCSTQG</sequence>
<evidence type="ECO:0000313" key="1">
    <source>
        <dbReference type="EMBL" id="SVC33723.1"/>
    </source>
</evidence>
<dbReference type="AlphaFoldDB" id="A0A382LCC4"/>
<organism evidence="1">
    <name type="scientific">marine metagenome</name>
    <dbReference type="NCBI Taxonomy" id="408172"/>
    <lineage>
        <taxon>unclassified sequences</taxon>
        <taxon>metagenomes</taxon>
        <taxon>ecological metagenomes</taxon>
    </lineage>
</organism>
<accession>A0A382LCC4</accession>
<gene>
    <name evidence="1" type="ORF">METZ01_LOCUS286577</name>
</gene>
<dbReference type="EMBL" id="UINC01085827">
    <property type="protein sequence ID" value="SVC33723.1"/>
    <property type="molecule type" value="Genomic_DNA"/>
</dbReference>
<protein>
    <submittedName>
        <fullName evidence="1">Uncharacterized protein</fullName>
    </submittedName>
</protein>